<sequence>MEVDEPDKQQLMSRKAAAEYLGTTAGVMAVWDCLKRYDFNPRKIAGMVYYHKDDLDRHLNRMFFA</sequence>
<dbReference type="Proteomes" id="UP001139000">
    <property type="component" value="Unassembled WGS sequence"/>
</dbReference>
<protein>
    <submittedName>
        <fullName evidence="1">DNA-binding protein</fullName>
    </submittedName>
</protein>
<gene>
    <name evidence="1" type="ORF">LXM26_07535</name>
</gene>
<name>A0A9X1PJK2_9BACT</name>
<keyword evidence="2" id="KW-1185">Reference proteome</keyword>
<evidence type="ECO:0000313" key="2">
    <source>
        <dbReference type="Proteomes" id="UP001139000"/>
    </source>
</evidence>
<dbReference type="RefSeq" id="WP_234654570.1">
    <property type="nucleotide sequence ID" value="NZ_JAJTTC010000001.1"/>
</dbReference>
<accession>A0A9X1PJK2</accession>
<keyword evidence="1" id="KW-0238">DNA-binding</keyword>
<dbReference type="GO" id="GO:0003677">
    <property type="term" value="F:DNA binding"/>
    <property type="evidence" value="ECO:0007669"/>
    <property type="project" value="UniProtKB-KW"/>
</dbReference>
<evidence type="ECO:0000313" key="1">
    <source>
        <dbReference type="EMBL" id="MCF0061339.1"/>
    </source>
</evidence>
<organism evidence="1 2">
    <name type="scientific">Dyadobacter chenwenxiniae</name>
    <dbReference type="NCBI Taxonomy" id="2906456"/>
    <lineage>
        <taxon>Bacteria</taxon>
        <taxon>Pseudomonadati</taxon>
        <taxon>Bacteroidota</taxon>
        <taxon>Cytophagia</taxon>
        <taxon>Cytophagales</taxon>
        <taxon>Spirosomataceae</taxon>
        <taxon>Dyadobacter</taxon>
    </lineage>
</organism>
<dbReference type="AlphaFoldDB" id="A0A9X1PJK2"/>
<reference evidence="1" key="1">
    <citation type="submission" date="2021-12" db="EMBL/GenBank/DDBJ databases">
        <title>Novel species in genus Dyadobacter.</title>
        <authorList>
            <person name="Ma C."/>
        </authorList>
    </citation>
    <scope>NUCLEOTIDE SEQUENCE</scope>
    <source>
        <strain evidence="1">LJ419</strain>
    </source>
</reference>
<proteinExistence type="predicted"/>
<comment type="caution">
    <text evidence="1">The sequence shown here is derived from an EMBL/GenBank/DDBJ whole genome shotgun (WGS) entry which is preliminary data.</text>
</comment>
<dbReference type="EMBL" id="JAJTTC010000001">
    <property type="protein sequence ID" value="MCF0061339.1"/>
    <property type="molecule type" value="Genomic_DNA"/>
</dbReference>